<dbReference type="InterPro" id="IPR036611">
    <property type="entry name" value="Trigger_fac_ribosome-bd_sf"/>
</dbReference>
<dbReference type="InterPro" id="IPR008880">
    <property type="entry name" value="Trigger_fac_C"/>
</dbReference>
<dbReference type="Pfam" id="PF05697">
    <property type="entry name" value="Trigger_N"/>
    <property type="match status" value="1"/>
</dbReference>
<dbReference type="PATRIC" id="fig|1619093.3.peg.415"/>
<keyword evidence="2" id="KW-0413">Isomerase</keyword>
<sequence>MDDMYTRKDINDFTTEFTITIPSKSFKQSYDLLLKDYSKDLDIKGFRKGKVPSNLVSDQVREMVKFETFEKLAPMYINTAISKEKLIPIAPPEYKEIPKILEDLDITFILTVTTMPKFKLGDMKKVKVKKEKVSVEEKEIDLMMEELKKSQKTKETEINDNWAKEIGKLIGGEKIDTLEKLREKIKASLMMQKEHSQLHQLQDEALKLAIEVSKIDIPQPAIDFEAREREKYFNEDMKSKGISIDDFLKANNITIEKMRELWLQDSKEAIQTDVFLNLYADTKDVKISDEELEQKIEDVKKNQPDADPSIFSNIEWREYVKGVEKKEKAFRMFIEQVLGKDFLDNHN</sequence>
<evidence type="ECO:0000256" key="2">
    <source>
        <dbReference type="ARBA" id="ARBA00023235"/>
    </source>
</evidence>
<proteinExistence type="predicted"/>
<dbReference type="AlphaFoldDB" id="A0A0G0DP22"/>
<gene>
    <name evidence="5" type="ORF">UR61_C0040G0003</name>
</gene>
<name>A0A0G0DP22_9BACT</name>
<feature type="domain" description="Trigger factor ribosome-binding bacterial" evidence="3">
    <location>
        <begin position="7"/>
        <end position="147"/>
    </location>
</feature>
<dbReference type="InterPro" id="IPR027304">
    <property type="entry name" value="Trigger_fact/SurA_dom_sf"/>
</dbReference>
<dbReference type="InterPro" id="IPR008881">
    <property type="entry name" value="Trigger_fac_ribosome-bd_bac"/>
</dbReference>
<dbReference type="InterPro" id="IPR037041">
    <property type="entry name" value="Trigger_fac_C_sf"/>
</dbReference>
<dbReference type="Gene3D" id="1.10.3120.10">
    <property type="entry name" value="Trigger factor, C-terminal domain"/>
    <property type="match status" value="1"/>
</dbReference>
<feature type="domain" description="Trigger factor C-terminal" evidence="4">
    <location>
        <begin position="177"/>
        <end position="329"/>
    </location>
</feature>
<reference evidence="5 6" key="1">
    <citation type="journal article" date="2015" name="Nature">
        <title>rRNA introns, odd ribosomes, and small enigmatic genomes across a large radiation of phyla.</title>
        <authorList>
            <person name="Brown C.T."/>
            <person name="Hug L.A."/>
            <person name="Thomas B.C."/>
            <person name="Sharon I."/>
            <person name="Castelle C.J."/>
            <person name="Singh A."/>
            <person name="Wilkins M.J."/>
            <person name="Williams K.H."/>
            <person name="Banfield J.F."/>
        </authorList>
    </citation>
    <scope>NUCLEOTIDE SEQUENCE [LARGE SCALE GENOMIC DNA]</scope>
</reference>
<dbReference type="Gene3D" id="3.30.70.1050">
    <property type="entry name" value="Trigger factor ribosome-binding domain"/>
    <property type="match status" value="1"/>
</dbReference>
<dbReference type="SUPFAM" id="SSF109998">
    <property type="entry name" value="Triger factor/SurA peptide-binding domain-like"/>
    <property type="match status" value="1"/>
</dbReference>
<evidence type="ECO:0000313" key="5">
    <source>
        <dbReference type="EMBL" id="KKP64770.1"/>
    </source>
</evidence>
<evidence type="ECO:0000313" key="6">
    <source>
        <dbReference type="Proteomes" id="UP000033866"/>
    </source>
</evidence>
<accession>A0A0G0DP22</accession>
<dbReference type="GO" id="GO:0015031">
    <property type="term" value="P:protein transport"/>
    <property type="evidence" value="ECO:0007669"/>
    <property type="project" value="InterPro"/>
</dbReference>
<organism evidence="5 6">
    <name type="scientific">candidate division WS6 bacterium GW2011_GWE1_34_7</name>
    <dbReference type="NCBI Taxonomy" id="1619093"/>
    <lineage>
        <taxon>Bacteria</taxon>
        <taxon>Candidatus Dojkabacteria</taxon>
    </lineage>
</organism>
<dbReference type="EMBL" id="LBPV01000040">
    <property type="protein sequence ID" value="KKP64770.1"/>
    <property type="molecule type" value="Genomic_DNA"/>
</dbReference>
<evidence type="ECO:0000259" key="3">
    <source>
        <dbReference type="Pfam" id="PF05697"/>
    </source>
</evidence>
<dbReference type="Proteomes" id="UP000033866">
    <property type="component" value="Unassembled WGS sequence"/>
</dbReference>
<protein>
    <submittedName>
        <fullName evidence="5">Trigger factor</fullName>
    </submittedName>
</protein>
<dbReference type="Pfam" id="PF05698">
    <property type="entry name" value="Trigger_C"/>
    <property type="match status" value="1"/>
</dbReference>
<comment type="caution">
    <text evidence="5">The sequence shown here is derived from an EMBL/GenBank/DDBJ whole genome shotgun (WGS) entry which is preliminary data.</text>
</comment>
<evidence type="ECO:0000256" key="1">
    <source>
        <dbReference type="ARBA" id="ARBA00023110"/>
    </source>
</evidence>
<evidence type="ECO:0000259" key="4">
    <source>
        <dbReference type="Pfam" id="PF05698"/>
    </source>
</evidence>
<dbReference type="GO" id="GO:0003755">
    <property type="term" value="F:peptidyl-prolyl cis-trans isomerase activity"/>
    <property type="evidence" value="ECO:0007669"/>
    <property type="project" value="UniProtKB-KW"/>
</dbReference>
<dbReference type="SUPFAM" id="SSF102735">
    <property type="entry name" value="Trigger factor ribosome-binding domain"/>
    <property type="match status" value="1"/>
</dbReference>
<keyword evidence="1" id="KW-0697">Rotamase</keyword>
<dbReference type="GO" id="GO:0006457">
    <property type="term" value="P:protein folding"/>
    <property type="evidence" value="ECO:0007669"/>
    <property type="project" value="InterPro"/>
</dbReference>